<gene>
    <name evidence="1" type="ORF">BD289DRAFT_374501</name>
</gene>
<dbReference type="AlphaFoldDB" id="A0A2T2ZZI8"/>
<evidence type="ECO:0000313" key="2">
    <source>
        <dbReference type="Proteomes" id="UP000241462"/>
    </source>
</evidence>
<keyword evidence="2" id="KW-1185">Reference proteome</keyword>
<proteinExistence type="predicted"/>
<dbReference type="Proteomes" id="UP000241462">
    <property type="component" value="Unassembled WGS sequence"/>
</dbReference>
<organism evidence="1 2">
    <name type="scientific">Coniella lustricola</name>
    <dbReference type="NCBI Taxonomy" id="2025994"/>
    <lineage>
        <taxon>Eukaryota</taxon>
        <taxon>Fungi</taxon>
        <taxon>Dikarya</taxon>
        <taxon>Ascomycota</taxon>
        <taxon>Pezizomycotina</taxon>
        <taxon>Sordariomycetes</taxon>
        <taxon>Sordariomycetidae</taxon>
        <taxon>Diaporthales</taxon>
        <taxon>Schizoparmaceae</taxon>
        <taxon>Coniella</taxon>
    </lineage>
</organism>
<feature type="non-terminal residue" evidence="1">
    <location>
        <position position="1"/>
    </location>
</feature>
<sequence>QVRYRLSSRYLILASPFFRAALDGPWKEGLIAADSMYTIDVSDWNEEAL</sequence>
<protein>
    <recommendedName>
        <fullName evidence="3">BTB domain-containing protein</fullName>
    </recommendedName>
</protein>
<dbReference type="InParanoid" id="A0A2T2ZZI8"/>
<dbReference type="EMBL" id="KZ678541">
    <property type="protein sequence ID" value="PSR80134.1"/>
    <property type="molecule type" value="Genomic_DNA"/>
</dbReference>
<reference evidence="1 2" key="1">
    <citation type="journal article" date="2018" name="Mycol. Prog.">
        <title>Coniella lustricola, a new species from submerged detritus.</title>
        <authorList>
            <person name="Raudabaugh D.B."/>
            <person name="Iturriaga T."/>
            <person name="Carver A."/>
            <person name="Mondo S."/>
            <person name="Pangilinan J."/>
            <person name="Lipzen A."/>
            <person name="He G."/>
            <person name="Amirebrahimi M."/>
            <person name="Grigoriev I.V."/>
            <person name="Miller A.N."/>
        </authorList>
    </citation>
    <scope>NUCLEOTIDE SEQUENCE [LARGE SCALE GENOMIC DNA]</scope>
    <source>
        <strain evidence="1 2">B22-T-1</strain>
    </source>
</reference>
<dbReference type="OrthoDB" id="5326346at2759"/>
<evidence type="ECO:0008006" key="3">
    <source>
        <dbReference type="Google" id="ProtNLM"/>
    </source>
</evidence>
<evidence type="ECO:0000313" key="1">
    <source>
        <dbReference type="EMBL" id="PSR80134.1"/>
    </source>
</evidence>
<accession>A0A2T2ZZI8</accession>
<name>A0A2T2ZZI8_9PEZI</name>